<dbReference type="InterPro" id="IPR025449">
    <property type="entry name" value="JetB"/>
</dbReference>
<evidence type="ECO:0000256" key="1">
    <source>
        <dbReference type="SAM" id="MobiDB-lite"/>
    </source>
</evidence>
<organism evidence="2 3">
    <name type="scientific">Methylomonas methanica</name>
    <dbReference type="NCBI Taxonomy" id="421"/>
    <lineage>
        <taxon>Bacteria</taxon>
        <taxon>Pseudomonadati</taxon>
        <taxon>Pseudomonadota</taxon>
        <taxon>Gammaproteobacteria</taxon>
        <taxon>Methylococcales</taxon>
        <taxon>Methylococcaceae</taxon>
        <taxon>Methylomonas</taxon>
    </lineage>
</organism>
<evidence type="ECO:0008006" key="4">
    <source>
        <dbReference type="Google" id="ProtNLM"/>
    </source>
</evidence>
<comment type="caution">
    <text evidence="2">The sequence shown here is derived from an EMBL/GenBank/DDBJ whole genome shotgun (WGS) entry which is preliminary data.</text>
</comment>
<proteinExistence type="predicted"/>
<reference evidence="2 3" key="1">
    <citation type="submission" date="2016-03" db="EMBL/GenBank/DDBJ databases">
        <authorList>
            <person name="Ploux O."/>
        </authorList>
    </citation>
    <scope>NUCLEOTIDE SEQUENCE [LARGE SCALE GENOMIC DNA]</scope>
    <source>
        <strain evidence="2 3">R-45363</strain>
    </source>
</reference>
<evidence type="ECO:0000313" key="2">
    <source>
        <dbReference type="EMBL" id="OAI10565.1"/>
    </source>
</evidence>
<dbReference type="Proteomes" id="UP000078090">
    <property type="component" value="Unassembled WGS sequence"/>
</dbReference>
<name>A0A177MY94_METMH</name>
<dbReference type="Pfam" id="PF13835">
    <property type="entry name" value="DUF4194"/>
    <property type="match status" value="1"/>
</dbReference>
<feature type="compositionally biased region" description="Basic and acidic residues" evidence="1">
    <location>
        <begin position="1"/>
        <end position="16"/>
    </location>
</feature>
<dbReference type="EMBL" id="LUUG01000007">
    <property type="protein sequence ID" value="OAI10565.1"/>
    <property type="molecule type" value="Genomic_DNA"/>
</dbReference>
<evidence type="ECO:0000313" key="3">
    <source>
        <dbReference type="Proteomes" id="UP000078090"/>
    </source>
</evidence>
<sequence>MSDLFDRFRQRQDDHPSSLQNSNGDIQALKSVSAYEESFSATPIEDQDDSPTEETLDDTVTLNNGSMPPEARRALVSLFRQGVILASQKSNLFDSICRYQDAIRNHLADVYLKLILDQRAGVAFIAGLDESDGENEETVSLITRRTLSLYDTFLLLVLRKHYQERETTGEQKIIIDVEKIEANLSPFLSLTNSSKSDRRQLDAALKKMTERHILSSVRGNDDRFEITPIIRYVVNAEFLESMLLEYQQLAREAGLNTDLQEKNEIDQGEEDA</sequence>
<protein>
    <recommendedName>
        <fullName evidence="4">DUF4194 domain-containing protein</fullName>
    </recommendedName>
</protein>
<gene>
    <name evidence="2" type="ORF">A1332_23735</name>
</gene>
<feature type="compositionally biased region" description="Acidic residues" evidence="1">
    <location>
        <begin position="45"/>
        <end position="57"/>
    </location>
</feature>
<dbReference type="AlphaFoldDB" id="A0A177MY94"/>
<feature type="region of interest" description="Disordered" evidence="1">
    <location>
        <begin position="1"/>
        <end position="68"/>
    </location>
</feature>
<accession>A0A177MY94</accession>